<protein>
    <recommendedName>
        <fullName evidence="4">NADH dehydrogenase [ubiquinone] 1 alpha subcomplex subunit 6</fullName>
    </recommendedName>
    <alternativeName>
        <fullName evidence="11">Complex I-B14</fullName>
    </alternativeName>
    <alternativeName>
        <fullName evidence="12">NADH-ubiquinone oxidoreductase B14 subunit</fullName>
    </alternativeName>
</protein>
<comment type="caution">
    <text evidence="15">The sequence shown here is derived from an EMBL/GenBank/DDBJ whole genome shotgun (WGS) entry which is preliminary data.</text>
</comment>
<name>A0A836FJM6_9HYME</name>
<keyword evidence="9" id="KW-0496">Mitochondrion</keyword>
<evidence type="ECO:0000256" key="2">
    <source>
        <dbReference type="ARBA" id="ARBA00009508"/>
    </source>
</evidence>
<evidence type="ECO:0000256" key="3">
    <source>
        <dbReference type="ARBA" id="ARBA00011790"/>
    </source>
</evidence>
<evidence type="ECO:0000313" key="15">
    <source>
        <dbReference type="EMBL" id="KAG5320407.1"/>
    </source>
</evidence>
<dbReference type="GO" id="GO:0006979">
    <property type="term" value="P:response to oxidative stress"/>
    <property type="evidence" value="ECO:0007669"/>
    <property type="project" value="TreeGrafter"/>
</dbReference>
<evidence type="ECO:0000313" key="16">
    <source>
        <dbReference type="Proteomes" id="UP000668214"/>
    </source>
</evidence>
<evidence type="ECO:0000256" key="12">
    <source>
        <dbReference type="ARBA" id="ARBA00032352"/>
    </source>
</evidence>
<sequence length="124" mass="14624">VKMASQAASVVRQVKPILSINREDARRKVLTLYKAWIRQVPISLLTYDIPKSEVDCKRKIREEFKRHAHLTDLRIIDTVIIKGQMELQEVANMWKPTGALMYYWKETWEKKPTDFMSKFLSGQD</sequence>
<proteinExistence type="inferred from homology"/>
<comment type="function">
    <text evidence="13">Accessory subunit of the mitochondrial membrane respiratory chain NADH dehydrogenase (Complex I), that is believed to be not involved in catalysis. Required for proper complex I assembly. Complex I functions in the transfer of electrons from NADH to the respiratory chain. The immediate electron acceptor for the enzyme is believed to be ubiquinone.</text>
</comment>
<organism evidence="15 16">
    <name type="scientific">Pseudoatta argentina</name>
    <dbReference type="NCBI Taxonomy" id="621737"/>
    <lineage>
        <taxon>Eukaryota</taxon>
        <taxon>Metazoa</taxon>
        <taxon>Ecdysozoa</taxon>
        <taxon>Arthropoda</taxon>
        <taxon>Hexapoda</taxon>
        <taxon>Insecta</taxon>
        <taxon>Pterygota</taxon>
        <taxon>Neoptera</taxon>
        <taxon>Endopterygota</taxon>
        <taxon>Hymenoptera</taxon>
        <taxon>Apocrita</taxon>
        <taxon>Aculeata</taxon>
        <taxon>Formicoidea</taxon>
        <taxon>Formicidae</taxon>
        <taxon>Myrmicinae</taxon>
        <taxon>Pseudoatta</taxon>
    </lineage>
</organism>
<dbReference type="GO" id="GO:0005743">
    <property type="term" value="C:mitochondrial inner membrane"/>
    <property type="evidence" value="ECO:0007669"/>
    <property type="project" value="UniProtKB-SubCell"/>
</dbReference>
<evidence type="ECO:0000256" key="13">
    <source>
        <dbReference type="ARBA" id="ARBA00046116"/>
    </source>
</evidence>
<keyword evidence="5" id="KW-0813">Transport</keyword>
<comment type="similarity">
    <text evidence="2">Belongs to the complex I LYR family.</text>
</comment>
<evidence type="ECO:0000259" key="14">
    <source>
        <dbReference type="Pfam" id="PF05347"/>
    </source>
</evidence>
<evidence type="ECO:0000256" key="6">
    <source>
        <dbReference type="ARBA" id="ARBA00022660"/>
    </source>
</evidence>
<dbReference type="Proteomes" id="UP000668214">
    <property type="component" value="Unassembled WGS sequence"/>
</dbReference>
<dbReference type="PANTHER" id="PTHR12964">
    <property type="entry name" value="NADH-UBIQUINONE OXIDOREDUCTASE B14 SUBUNIT"/>
    <property type="match status" value="1"/>
</dbReference>
<keyword evidence="10" id="KW-0472">Membrane</keyword>
<gene>
    <name evidence="15" type="primary">Ndufa6</name>
    <name evidence="15" type="ORF">G6Z78_0004931</name>
</gene>
<dbReference type="Pfam" id="PF05347">
    <property type="entry name" value="Complex1_LYR"/>
    <property type="match status" value="1"/>
</dbReference>
<evidence type="ECO:0000256" key="1">
    <source>
        <dbReference type="ARBA" id="ARBA00004443"/>
    </source>
</evidence>
<comment type="subcellular location">
    <subcellularLocation>
        <location evidence="1">Mitochondrion inner membrane</location>
        <topology evidence="1">Peripheral membrane protein</topology>
        <orientation evidence="1">Matrix side</orientation>
    </subcellularLocation>
</comment>
<dbReference type="GO" id="GO:0045271">
    <property type="term" value="C:respiratory chain complex I"/>
    <property type="evidence" value="ECO:0007669"/>
    <property type="project" value="InterPro"/>
</dbReference>
<comment type="subunit">
    <text evidence="3">Mammalian complex I is composed of 45 different subunits.</text>
</comment>
<keyword evidence="6" id="KW-0679">Respiratory chain</keyword>
<dbReference type="PANTHER" id="PTHR12964:SF0">
    <property type="entry name" value="NADH DEHYDROGENASE [UBIQUINONE] 1 ALPHA SUBCOMPLEX SUBUNIT 6"/>
    <property type="match status" value="1"/>
</dbReference>
<keyword evidence="7" id="KW-0999">Mitochondrion inner membrane</keyword>
<evidence type="ECO:0000256" key="8">
    <source>
        <dbReference type="ARBA" id="ARBA00022982"/>
    </source>
</evidence>
<evidence type="ECO:0000256" key="5">
    <source>
        <dbReference type="ARBA" id="ARBA00022448"/>
    </source>
</evidence>
<dbReference type="CDD" id="cd20266">
    <property type="entry name" value="Complex1_LYR_NDUFA6_LYRM6"/>
    <property type="match status" value="1"/>
</dbReference>
<dbReference type="AlphaFoldDB" id="A0A836FJM6"/>
<reference evidence="15" key="1">
    <citation type="submission" date="2020-02" db="EMBL/GenBank/DDBJ databases">
        <title>Relaxed selection underlies rapid genomic changes in the transitions from sociality to social parasitism in ants.</title>
        <authorList>
            <person name="Bi X."/>
        </authorList>
    </citation>
    <scope>NUCLEOTIDE SEQUENCE</scope>
    <source>
        <strain evidence="15">BGI-DK2014c</strain>
        <tissue evidence="15">Whole body</tissue>
    </source>
</reference>
<dbReference type="InterPro" id="IPR008011">
    <property type="entry name" value="Complex1_LYR_dom"/>
</dbReference>
<dbReference type="InterPro" id="IPR016488">
    <property type="entry name" value="NADH_Ub_cplx-1_asu_su-6"/>
</dbReference>
<evidence type="ECO:0000256" key="4">
    <source>
        <dbReference type="ARBA" id="ARBA00016386"/>
    </source>
</evidence>
<accession>A0A836FJM6</accession>
<feature type="non-terminal residue" evidence="15">
    <location>
        <position position="1"/>
    </location>
</feature>
<evidence type="ECO:0000256" key="9">
    <source>
        <dbReference type="ARBA" id="ARBA00023128"/>
    </source>
</evidence>
<evidence type="ECO:0000256" key="10">
    <source>
        <dbReference type="ARBA" id="ARBA00023136"/>
    </source>
</evidence>
<keyword evidence="8" id="KW-0249">Electron transport</keyword>
<dbReference type="EMBL" id="JAANIA010001464">
    <property type="protein sequence ID" value="KAG5320407.1"/>
    <property type="molecule type" value="Genomic_DNA"/>
</dbReference>
<evidence type="ECO:0000256" key="11">
    <source>
        <dbReference type="ARBA" id="ARBA00030213"/>
    </source>
</evidence>
<keyword evidence="16" id="KW-1185">Reference proteome</keyword>
<feature type="non-terminal residue" evidence="15">
    <location>
        <position position="124"/>
    </location>
</feature>
<feature type="domain" description="Complex 1 LYR protein" evidence="14">
    <location>
        <begin position="27"/>
        <end position="89"/>
    </location>
</feature>
<dbReference type="InterPro" id="IPR045299">
    <property type="entry name" value="Complex1_LYR_NDUFA6_LYRM6"/>
</dbReference>
<evidence type="ECO:0000256" key="7">
    <source>
        <dbReference type="ARBA" id="ARBA00022792"/>
    </source>
</evidence>